<dbReference type="Pfam" id="PF00111">
    <property type="entry name" value="Fer2"/>
    <property type="match status" value="1"/>
</dbReference>
<feature type="domain" description="2Fe-2S ferredoxin-type" evidence="1">
    <location>
        <begin position="1"/>
        <end position="94"/>
    </location>
</feature>
<proteinExistence type="predicted"/>
<dbReference type="InterPro" id="IPR036010">
    <property type="entry name" value="2Fe-2S_ferredoxin-like_sf"/>
</dbReference>
<dbReference type="SUPFAM" id="SSF54292">
    <property type="entry name" value="2Fe-2S ferredoxin-like"/>
    <property type="match status" value="1"/>
</dbReference>
<reference evidence="2 3" key="1">
    <citation type="submission" date="2016-11" db="EMBL/GenBank/DDBJ databases">
        <authorList>
            <person name="Jaros S."/>
            <person name="Januszkiewicz K."/>
            <person name="Wedrychowicz H."/>
        </authorList>
    </citation>
    <scope>NUCLEOTIDE SEQUENCE [LARGE SCALE GENOMIC DNA]</scope>
    <source>
        <strain evidence="2 3">DSM 21637</strain>
    </source>
</reference>
<dbReference type="PROSITE" id="PS00197">
    <property type="entry name" value="2FE2S_FER_1"/>
    <property type="match status" value="1"/>
</dbReference>
<dbReference type="CDD" id="cd00207">
    <property type="entry name" value="fer2"/>
    <property type="match status" value="1"/>
</dbReference>
<protein>
    <submittedName>
        <fullName evidence="2">Ferredoxin</fullName>
    </submittedName>
</protein>
<gene>
    <name evidence="2" type="ORF">SAMN02745752_02865</name>
</gene>
<evidence type="ECO:0000313" key="3">
    <source>
        <dbReference type="Proteomes" id="UP000182350"/>
    </source>
</evidence>
<sequence>MSLQLSQTPQPGELQLHPERTLLQTLQQAGHPWREACRNGVCGICACKLLVGTIDYKTHLPRGLNQLELDEGLILPCIAYPTSQHMQLDTPRYPK</sequence>
<dbReference type="EMBL" id="FPJW01000014">
    <property type="protein sequence ID" value="SFX78372.1"/>
    <property type="molecule type" value="Genomic_DNA"/>
</dbReference>
<organism evidence="2 3">
    <name type="scientific">Marinospirillum alkaliphilum DSM 21637</name>
    <dbReference type="NCBI Taxonomy" id="1122209"/>
    <lineage>
        <taxon>Bacteria</taxon>
        <taxon>Pseudomonadati</taxon>
        <taxon>Pseudomonadota</taxon>
        <taxon>Gammaproteobacteria</taxon>
        <taxon>Oceanospirillales</taxon>
        <taxon>Oceanospirillaceae</taxon>
        <taxon>Marinospirillum</taxon>
    </lineage>
</organism>
<dbReference type="AlphaFoldDB" id="A0A1K1ZXL0"/>
<dbReference type="RefSeq" id="WP_072327203.1">
    <property type="nucleotide sequence ID" value="NZ_FPJW01000014.1"/>
</dbReference>
<evidence type="ECO:0000313" key="2">
    <source>
        <dbReference type="EMBL" id="SFX78372.1"/>
    </source>
</evidence>
<dbReference type="GO" id="GO:0051537">
    <property type="term" value="F:2 iron, 2 sulfur cluster binding"/>
    <property type="evidence" value="ECO:0007669"/>
    <property type="project" value="InterPro"/>
</dbReference>
<dbReference type="STRING" id="1122209.SAMN02745752_02865"/>
<dbReference type="OrthoDB" id="9806195at2"/>
<dbReference type="PROSITE" id="PS51085">
    <property type="entry name" value="2FE2S_FER_2"/>
    <property type="match status" value="1"/>
</dbReference>
<dbReference type="Gene3D" id="3.10.20.30">
    <property type="match status" value="1"/>
</dbReference>
<accession>A0A1K1ZXL0</accession>
<dbReference type="InterPro" id="IPR001041">
    <property type="entry name" value="2Fe-2S_ferredoxin-type"/>
</dbReference>
<dbReference type="Proteomes" id="UP000182350">
    <property type="component" value="Unassembled WGS sequence"/>
</dbReference>
<name>A0A1K1ZXL0_9GAMM</name>
<keyword evidence="3" id="KW-1185">Reference proteome</keyword>
<dbReference type="InterPro" id="IPR006058">
    <property type="entry name" value="2Fe2S_fd_BS"/>
</dbReference>
<dbReference type="InterPro" id="IPR012675">
    <property type="entry name" value="Beta-grasp_dom_sf"/>
</dbReference>
<evidence type="ECO:0000259" key="1">
    <source>
        <dbReference type="PROSITE" id="PS51085"/>
    </source>
</evidence>